<organism evidence="1 2">
    <name type="scientific">Robbsia andropogonis</name>
    <dbReference type="NCBI Taxonomy" id="28092"/>
    <lineage>
        <taxon>Bacteria</taxon>
        <taxon>Pseudomonadati</taxon>
        <taxon>Pseudomonadota</taxon>
        <taxon>Betaproteobacteria</taxon>
        <taxon>Burkholderiales</taxon>
        <taxon>Burkholderiaceae</taxon>
        <taxon>Robbsia</taxon>
    </lineage>
</organism>
<reference evidence="1 2" key="1">
    <citation type="submission" date="2015-03" db="EMBL/GenBank/DDBJ databases">
        <title>Draft Genome Sequence of Burkholderia andropogonis type strain ICMP2807, isolated from Sorghum bicolor.</title>
        <authorList>
            <person name="Lopes-Santos L."/>
            <person name="Castro D.B."/>
            <person name="Ottoboni L.M."/>
            <person name="Park D."/>
            <person name="Weirc B.S."/>
            <person name="Destefano S.A."/>
        </authorList>
    </citation>
    <scope>NUCLEOTIDE SEQUENCE [LARGE SCALE GENOMIC DNA]</scope>
    <source>
        <strain evidence="1 2">ICMP2807</strain>
    </source>
</reference>
<sequence length="454" mass="47429">MANLIDFSNIGSGIDAQMNNAALSGQQLGYNDATMQGKIAASNAGNQAAVSTSQLQVNNNQRQQQFQMESSALAANPNATSADYQALANKYPEFASQVNANQAQTQVNWQNIRQRMSSDAVATVAGMQARLQAGDTQGALDLLEQRAVRQENSGDAAGAASTRAYENLITKSPQQAMQIASGILNAGSANTASQLYANQGDQANAVVAQGSVPAVIAQRQAQASQAGTAAQYAPAERQAGINATNAGVGLTTAQTGVVNQQLAGGSPTAIASAQPDYQAAQSNQQLSDQSGELAQAFSQVGNGATSGVLGATWDNAARKWTGDTSQLQQLRQEASSLVTQAETASMVNGNFTDASTARAVQNVPSITDSPQAWTKYLQARQKFLASKAAWSNARGDWQRNNNASLGPAYRDMTIQGPNGTSMFVKQGDSFTTFSKKAAPSYYSAPSQSSFDPTQ</sequence>
<dbReference type="STRING" id="28092.WM40_23820"/>
<name>A0A0F5JUK7_9BURK</name>
<protein>
    <submittedName>
        <fullName evidence="1">Uncharacterized protein</fullName>
    </submittedName>
</protein>
<dbReference type="RefSeq" id="WP_046154184.1">
    <property type="nucleotide sequence ID" value="NZ_CADFGU010000001.1"/>
</dbReference>
<proteinExistence type="predicted"/>
<evidence type="ECO:0000313" key="2">
    <source>
        <dbReference type="Proteomes" id="UP000033618"/>
    </source>
</evidence>
<dbReference type="PATRIC" id="fig|28092.6.peg.5600"/>
<evidence type="ECO:0000313" key="1">
    <source>
        <dbReference type="EMBL" id="KKB61329.1"/>
    </source>
</evidence>
<dbReference type="AlphaFoldDB" id="A0A0F5JUK7"/>
<dbReference type="Proteomes" id="UP000033618">
    <property type="component" value="Unassembled WGS sequence"/>
</dbReference>
<gene>
    <name evidence="1" type="ORF">WM40_23820</name>
</gene>
<comment type="caution">
    <text evidence="1">The sequence shown here is derived from an EMBL/GenBank/DDBJ whole genome shotgun (WGS) entry which is preliminary data.</text>
</comment>
<dbReference type="EMBL" id="LAQU01000049">
    <property type="protein sequence ID" value="KKB61329.1"/>
    <property type="molecule type" value="Genomic_DNA"/>
</dbReference>
<keyword evidence="2" id="KW-1185">Reference proteome</keyword>
<accession>A0A0F5JUK7</accession>
<dbReference type="OrthoDB" id="9951410at2"/>